<keyword evidence="1" id="KW-1133">Transmembrane helix</keyword>
<dbReference type="OrthoDB" id="2535105at2759"/>
<sequence length="427" mass="47387">MRPSFLLCTLCSSSQPAKSSGANVRRVICSFCRSDLLSDKHHKRYYLFINVIPQFNTIALLNLDCQMRSAMTSSEDNTISMNALSIGSRLLTVESTCQIISRSLLLQCYLSHMASLDATYHLDGTLGALVIGGMVTAALYGVTTIQSYIYFHQAGKDSLIFKFVVGFLWILDTSHQVFICHAVYKYTVTDYGNVLALTTFTWSIIGTVFVTAIMDVIVRSIFCYRIWRFSKNWFVVALIMICSLGEFGSMMAFAIGDQIGLHTNFPAEHSFSSDFYFGVVISIVSDTLIAISQVILLWKRRTRIPRTNTVIRTLMAYSINTGLVTSICALILGVTWATMPGNLIYDAFFAALPTLLFNALLATLNARQELRDMAKGNFNLISIPLSAVAPTSSTMSTHVGHLQEGPDSDSIIHISKEIKIEQTEQIV</sequence>
<evidence type="ECO:0000313" key="4">
    <source>
        <dbReference type="Proteomes" id="UP000250043"/>
    </source>
</evidence>
<accession>A0A8E2DMP6</accession>
<dbReference type="InterPro" id="IPR045339">
    <property type="entry name" value="DUF6534"/>
</dbReference>
<evidence type="ECO:0000259" key="2">
    <source>
        <dbReference type="Pfam" id="PF20152"/>
    </source>
</evidence>
<feature type="domain" description="DUF6534" evidence="2">
    <location>
        <begin position="282"/>
        <end position="368"/>
    </location>
</feature>
<organism evidence="3 4">
    <name type="scientific">Obba rivulosa</name>
    <dbReference type="NCBI Taxonomy" id="1052685"/>
    <lineage>
        <taxon>Eukaryota</taxon>
        <taxon>Fungi</taxon>
        <taxon>Dikarya</taxon>
        <taxon>Basidiomycota</taxon>
        <taxon>Agaricomycotina</taxon>
        <taxon>Agaricomycetes</taxon>
        <taxon>Polyporales</taxon>
        <taxon>Gelatoporiaceae</taxon>
        <taxon>Obba</taxon>
    </lineage>
</organism>
<evidence type="ECO:0000256" key="1">
    <source>
        <dbReference type="SAM" id="Phobius"/>
    </source>
</evidence>
<name>A0A8E2DMP6_9APHY</name>
<keyword evidence="4" id="KW-1185">Reference proteome</keyword>
<feature type="transmembrane region" description="Helical" evidence="1">
    <location>
        <begin position="343"/>
        <end position="364"/>
    </location>
</feature>
<dbReference type="EMBL" id="KV722369">
    <property type="protein sequence ID" value="OCH92426.1"/>
    <property type="molecule type" value="Genomic_DNA"/>
</dbReference>
<keyword evidence="1" id="KW-0812">Transmembrane</keyword>
<feature type="transmembrane region" description="Helical" evidence="1">
    <location>
        <begin position="163"/>
        <end position="184"/>
    </location>
</feature>
<dbReference type="PANTHER" id="PTHR40465">
    <property type="entry name" value="CHROMOSOME 1, WHOLE GENOME SHOTGUN SEQUENCE"/>
    <property type="match status" value="1"/>
</dbReference>
<dbReference type="AlphaFoldDB" id="A0A8E2DMP6"/>
<keyword evidence="1" id="KW-0472">Membrane</keyword>
<evidence type="ECO:0000313" key="3">
    <source>
        <dbReference type="EMBL" id="OCH92426.1"/>
    </source>
</evidence>
<dbReference type="PANTHER" id="PTHR40465:SF1">
    <property type="entry name" value="DUF6534 DOMAIN-CONTAINING PROTEIN"/>
    <property type="match status" value="1"/>
</dbReference>
<dbReference type="Proteomes" id="UP000250043">
    <property type="component" value="Unassembled WGS sequence"/>
</dbReference>
<gene>
    <name evidence="3" type="ORF">OBBRIDRAFT_451171</name>
</gene>
<feature type="transmembrane region" description="Helical" evidence="1">
    <location>
        <begin position="234"/>
        <end position="255"/>
    </location>
</feature>
<feature type="transmembrane region" description="Helical" evidence="1">
    <location>
        <begin position="128"/>
        <end position="151"/>
    </location>
</feature>
<dbReference type="Pfam" id="PF20152">
    <property type="entry name" value="DUF6534"/>
    <property type="match status" value="1"/>
</dbReference>
<reference evidence="3 4" key="1">
    <citation type="submission" date="2016-07" db="EMBL/GenBank/DDBJ databases">
        <title>Draft genome of the white-rot fungus Obba rivulosa 3A-2.</title>
        <authorList>
            <consortium name="DOE Joint Genome Institute"/>
            <person name="Miettinen O."/>
            <person name="Riley R."/>
            <person name="Acob R."/>
            <person name="Barry K."/>
            <person name="Cullen D."/>
            <person name="De Vries R."/>
            <person name="Hainaut M."/>
            <person name="Hatakka A."/>
            <person name="Henrissat B."/>
            <person name="Hilden K."/>
            <person name="Kuo R."/>
            <person name="Labutti K."/>
            <person name="Lipzen A."/>
            <person name="Makela M.R."/>
            <person name="Sandor L."/>
            <person name="Spatafora J.W."/>
            <person name="Grigoriev I.V."/>
            <person name="Hibbett D.S."/>
        </authorList>
    </citation>
    <scope>NUCLEOTIDE SEQUENCE [LARGE SCALE GENOMIC DNA]</scope>
    <source>
        <strain evidence="3 4">3A-2</strain>
    </source>
</reference>
<proteinExistence type="predicted"/>
<protein>
    <recommendedName>
        <fullName evidence="2">DUF6534 domain-containing protein</fullName>
    </recommendedName>
</protein>
<feature type="transmembrane region" description="Helical" evidence="1">
    <location>
        <begin position="275"/>
        <end position="298"/>
    </location>
</feature>
<feature type="transmembrane region" description="Helical" evidence="1">
    <location>
        <begin position="310"/>
        <end position="337"/>
    </location>
</feature>